<sequence>MFQMQLLDSGFPVRIPTSHAAVQRGPNTVFDLETVISNLQYARLGVSESRTDVGAVLYFPAYHSFDGILDRGSSGELGDRANTITLLESEPQLVIHRISTSLLMVNPGNDSTVLTSPHTEKHEIPNSSFCRRNIAAQIEFMKAQLY</sequence>
<accession>A0AAD6DPY2</accession>
<gene>
    <name evidence="1" type="ORF">N7537_012307</name>
</gene>
<dbReference type="GeneID" id="81593603"/>
<name>A0AAD6DPY2_9EURO</name>
<evidence type="ECO:0000313" key="2">
    <source>
        <dbReference type="Proteomes" id="UP001213799"/>
    </source>
</evidence>
<reference evidence="1" key="2">
    <citation type="submission" date="2023-01" db="EMBL/GenBank/DDBJ databases">
        <authorList>
            <person name="Petersen C."/>
        </authorList>
    </citation>
    <scope>NUCLEOTIDE SEQUENCE</scope>
    <source>
        <strain evidence="1">IBT 12815</strain>
    </source>
</reference>
<dbReference type="GO" id="GO:0016787">
    <property type="term" value="F:hydrolase activity"/>
    <property type="evidence" value="ECO:0007669"/>
    <property type="project" value="UniProtKB-KW"/>
</dbReference>
<dbReference type="EMBL" id="JAQJAE010000006">
    <property type="protein sequence ID" value="KAJ5589629.1"/>
    <property type="molecule type" value="Genomic_DNA"/>
</dbReference>
<protein>
    <submittedName>
        <fullName evidence="1">Alpha/Beta hydrolase protein</fullName>
    </submittedName>
</protein>
<proteinExistence type="predicted"/>
<reference evidence="1" key="1">
    <citation type="journal article" date="2023" name="IMA Fungus">
        <title>Comparative genomic study of the Penicillium genus elucidates a diverse pangenome and 15 lateral gene transfer events.</title>
        <authorList>
            <person name="Petersen C."/>
            <person name="Sorensen T."/>
            <person name="Nielsen M.R."/>
            <person name="Sondergaard T.E."/>
            <person name="Sorensen J.L."/>
            <person name="Fitzpatrick D.A."/>
            <person name="Frisvad J.C."/>
            <person name="Nielsen K.L."/>
        </authorList>
    </citation>
    <scope>NUCLEOTIDE SEQUENCE</scope>
    <source>
        <strain evidence="1">IBT 12815</strain>
    </source>
</reference>
<dbReference type="RefSeq" id="XP_056748648.1">
    <property type="nucleotide sequence ID" value="XM_056903361.1"/>
</dbReference>
<comment type="caution">
    <text evidence="1">The sequence shown here is derived from an EMBL/GenBank/DDBJ whole genome shotgun (WGS) entry which is preliminary data.</text>
</comment>
<keyword evidence="1" id="KW-0378">Hydrolase</keyword>
<dbReference type="Proteomes" id="UP001213799">
    <property type="component" value="Unassembled WGS sequence"/>
</dbReference>
<evidence type="ECO:0000313" key="1">
    <source>
        <dbReference type="EMBL" id="KAJ5589629.1"/>
    </source>
</evidence>
<organism evidence="1 2">
    <name type="scientific">Penicillium hordei</name>
    <dbReference type="NCBI Taxonomy" id="40994"/>
    <lineage>
        <taxon>Eukaryota</taxon>
        <taxon>Fungi</taxon>
        <taxon>Dikarya</taxon>
        <taxon>Ascomycota</taxon>
        <taxon>Pezizomycotina</taxon>
        <taxon>Eurotiomycetes</taxon>
        <taxon>Eurotiomycetidae</taxon>
        <taxon>Eurotiales</taxon>
        <taxon>Aspergillaceae</taxon>
        <taxon>Penicillium</taxon>
    </lineage>
</organism>
<dbReference type="AlphaFoldDB" id="A0AAD6DPY2"/>
<keyword evidence="2" id="KW-1185">Reference proteome</keyword>